<accession>A0ABD5SK13</accession>
<dbReference type="InterPro" id="IPR050833">
    <property type="entry name" value="Poly_Biosynth_Transport"/>
</dbReference>
<reference evidence="7 8" key="1">
    <citation type="journal article" date="2019" name="Int. J. Syst. Evol. Microbiol.">
        <title>The Global Catalogue of Microorganisms (GCM) 10K type strain sequencing project: providing services to taxonomists for standard genome sequencing and annotation.</title>
        <authorList>
            <consortium name="The Broad Institute Genomics Platform"/>
            <consortium name="The Broad Institute Genome Sequencing Center for Infectious Disease"/>
            <person name="Wu L."/>
            <person name="Ma J."/>
        </authorList>
    </citation>
    <scope>NUCLEOTIDE SEQUENCE [LARGE SCALE GENOMIC DNA]</scope>
    <source>
        <strain evidence="7 8">LMG 29247</strain>
    </source>
</reference>
<feature type="transmembrane region" description="Helical" evidence="6">
    <location>
        <begin position="399"/>
        <end position="418"/>
    </location>
</feature>
<evidence type="ECO:0000256" key="1">
    <source>
        <dbReference type="ARBA" id="ARBA00004651"/>
    </source>
</evidence>
<evidence type="ECO:0000313" key="8">
    <source>
        <dbReference type="Proteomes" id="UP001596383"/>
    </source>
</evidence>
<feature type="transmembrane region" description="Helical" evidence="6">
    <location>
        <begin position="12"/>
        <end position="37"/>
    </location>
</feature>
<protein>
    <submittedName>
        <fullName evidence="7">Flippase</fullName>
    </submittedName>
</protein>
<dbReference type="AlphaFoldDB" id="A0ABD5SK13"/>
<feature type="transmembrane region" description="Helical" evidence="6">
    <location>
        <begin position="128"/>
        <end position="148"/>
    </location>
</feature>
<comment type="caution">
    <text evidence="7">The sequence shown here is derived from an EMBL/GenBank/DDBJ whole genome shotgun (WGS) entry which is preliminary data.</text>
</comment>
<dbReference type="PANTHER" id="PTHR30250:SF27">
    <property type="entry name" value="POLYSACCHARIDE BIOSYNTHESIS PROTEIN"/>
    <property type="match status" value="1"/>
</dbReference>
<dbReference type="EMBL" id="JBHSWV010000146">
    <property type="protein sequence ID" value="MFC6765373.1"/>
    <property type="molecule type" value="Genomic_DNA"/>
</dbReference>
<evidence type="ECO:0000256" key="3">
    <source>
        <dbReference type="ARBA" id="ARBA00022692"/>
    </source>
</evidence>
<dbReference type="PANTHER" id="PTHR30250">
    <property type="entry name" value="PST FAMILY PREDICTED COLANIC ACID TRANSPORTER"/>
    <property type="match status" value="1"/>
</dbReference>
<evidence type="ECO:0000313" key="7">
    <source>
        <dbReference type="EMBL" id="MFC6765373.1"/>
    </source>
</evidence>
<feature type="transmembrane region" description="Helical" evidence="6">
    <location>
        <begin position="372"/>
        <end position="393"/>
    </location>
</feature>
<dbReference type="RefSeq" id="WP_273738398.1">
    <property type="nucleotide sequence ID" value="NZ_JAQIVI010000146.1"/>
</dbReference>
<keyword evidence="5 6" id="KW-0472">Membrane</keyword>
<feature type="transmembrane region" description="Helical" evidence="6">
    <location>
        <begin position="430"/>
        <end position="449"/>
    </location>
</feature>
<keyword evidence="4 6" id="KW-1133">Transmembrane helix</keyword>
<feature type="transmembrane region" description="Helical" evidence="6">
    <location>
        <begin position="183"/>
        <end position="202"/>
    </location>
</feature>
<organism evidence="7 8">
    <name type="scientific">Natrinema soli</name>
    <dbReference type="NCBI Taxonomy" id="1930624"/>
    <lineage>
        <taxon>Archaea</taxon>
        <taxon>Methanobacteriati</taxon>
        <taxon>Methanobacteriota</taxon>
        <taxon>Stenosarchaea group</taxon>
        <taxon>Halobacteria</taxon>
        <taxon>Halobacteriales</taxon>
        <taxon>Natrialbaceae</taxon>
        <taxon>Natrinema</taxon>
    </lineage>
</organism>
<gene>
    <name evidence="7" type="ORF">ACFQE6_10355</name>
</gene>
<feature type="transmembrane region" description="Helical" evidence="6">
    <location>
        <begin position="307"/>
        <end position="332"/>
    </location>
</feature>
<dbReference type="GO" id="GO:0005886">
    <property type="term" value="C:plasma membrane"/>
    <property type="evidence" value="ECO:0007669"/>
    <property type="project" value="UniProtKB-SubCell"/>
</dbReference>
<evidence type="ECO:0000256" key="6">
    <source>
        <dbReference type="SAM" id="Phobius"/>
    </source>
</evidence>
<keyword evidence="8" id="KW-1185">Reference proteome</keyword>
<evidence type="ECO:0000256" key="2">
    <source>
        <dbReference type="ARBA" id="ARBA00022475"/>
    </source>
</evidence>
<dbReference type="CDD" id="cd13128">
    <property type="entry name" value="MATE_Wzx_like"/>
    <property type="match status" value="1"/>
</dbReference>
<feature type="transmembrane region" description="Helical" evidence="6">
    <location>
        <begin position="455"/>
        <end position="475"/>
    </location>
</feature>
<feature type="transmembrane region" description="Helical" evidence="6">
    <location>
        <begin position="86"/>
        <end position="108"/>
    </location>
</feature>
<feature type="transmembrane region" description="Helical" evidence="6">
    <location>
        <begin position="338"/>
        <end position="360"/>
    </location>
</feature>
<feature type="transmembrane region" description="Helical" evidence="6">
    <location>
        <begin position="49"/>
        <end position="74"/>
    </location>
</feature>
<evidence type="ECO:0000256" key="4">
    <source>
        <dbReference type="ARBA" id="ARBA00022989"/>
    </source>
</evidence>
<sequence length="515" mass="55595">MTGSSDGLIDVLRGAGIIFLGTIIGRGIGLLGEVLLARILLPDQFGDIALAYTIVSMLAVIVTLGTAQGVPRLISGDESQERKQRLLLSGFSITISIGLLTFISLIAFSSTIGEIFGNPEMATVLPWFGLYLLTFPAARVSIGGLRGIEQSWKTVVARNSGRISGIVGLVFMIWIGAETIGAVGYYIVTQLIIALVAAYFLYEQLFAGTGRNWMPNKSEINETFSFSWPLAVSSGFLILVGNFDILMVGYFLESRQVGYYRAIQPLALLLLVILSSFVFLFMPIVTKHYKSNDINIVNNLFTSTTKLVSLIAFPIALVFVLFSEDVVVAFYGADYAPAALAFSVLATGSYLRVFVGPNAAMIKAINRTRIDMISAVAGLLVNIILNVTLIPIYGISGAAFATGVGYFVYNVIELGVVYHSIGTHPFSLNTVKPLIPTTVVAISIASLTASQSLDLIMLLVIGGVIAIIQFVSVFATQSLETTDELILQRLENRLGVDLPFVTQQIEGQNNKEEEL</sequence>
<feature type="transmembrane region" description="Helical" evidence="6">
    <location>
        <begin position="223"/>
        <end position="243"/>
    </location>
</feature>
<dbReference type="Pfam" id="PF01943">
    <property type="entry name" value="Polysacc_synt"/>
    <property type="match status" value="1"/>
</dbReference>
<dbReference type="Proteomes" id="UP001596383">
    <property type="component" value="Unassembled WGS sequence"/>
</dbReference>
<feature type="transmembrane region" description="Helical" evidence="6">
    <location>
        <begin position="263"/>
        <end position="286"/>
    </location>
</feature>
<evidence type="ECO:0000256" key="5">
    <source>
        <dbReference type="ARBA" id="ARBA00023136"/>
    </source>
</evidence>
<feature type="transmembrane region" description="Helical" evidence="6">
    <location>
        <begin position="160"/>
        <end position="177"/>
    </location>
</feature>
<proteinExistence type="predicted"/>
<keyword evidence="3 6" id="KW-0812">Transmembrane</keyword>
<keyword evidence="2" id="KW-1003">Cell membrane</keyword>
<comment type="subcellular location">
    <subcellularLocation>
        <location evidence="1">Cell membrane</location>
        <topology evidence="1">Multi-pass membrane protein</topology>
    </subcellularLocation>
</comment>
<dbReference type="InterPro" id="IPR002797">
    <property type="entry name" value="Polysacc_synth"/>
</dbReference>
<name>A0ABD5SK13_9EURY</name>